<name>A0ABU0LPJ4_9HYPH</name>
<evidence type="ECO:0008006" key="3">
    <source>
        <dbReference type="Google" id="ProtNLM"/>
    </source>
</evidence>
<reference evidence="1 2" key="1">
    <citation type="submission" date="2023-07" db="EMBL/GenBank/DDBJ databases">
        <title>Genomic Encyclopedia of Type Strains, Phase IV (KMG-IV): sequencing the most valuable type-strain genomes for metagenomic binning, comparative biology and taxonomic classification.</title>
        <authorList>
            <person name="Goeker M."/>
        </authorList>
    </citation>
    <scope>NUCLEOTIDE SEQUENCE [LARGE SCALE GENOMIC DNA]</scope>
    <source>
        <strain evidence="1 2">DSM 15561</strain>
    </source>
</reference>
<dbReference type="Proteomes" id="UP001235094">
    <property type="component" value="Unassembled WGS sequence"/>
</dbReference>
<protein>
    <recommendedName>
        <fullName evidence="3">Transglycosylase SLT domain-containing protein</fullName>
    </recommendedName>
</protein>
<evidence type="ECO:0000313" key="2">
    <source>
        <dbReference type="Proteomes" id="UP001235094"/>
    </source>
</evidence>
<accession>A0ABU0LPJ4</accession>
<proteinExistence type="predicted"/>
<sequence length="1224" mass="132684">MTQQNELSEAIKASSKRLGVDPLDLATAMSYETAGTFDPWKKGPTTQWGEHRGLIQWGEPQRQKYGVTQDMPVTAQVEAAERYLKDTGVKPGMGLLDIYSAINAGGVGRYGASDAANGGAPGTVKDKVETQMGAHRSKAAALLGVPDIASADYAPMQVKTVPEQMTEDTAREAAGGPSLGTTIVHAAREDSLTGWILGMDWMKHDDPNYRLDKEELDKLTVGIPRDRWSAFESVGSREQAFATRQQILDQMQRQQELSEAGITGTAARIAAAFGDPIGLGVGFATGGTANAIMWGSKLSRLERVGAAALAGAGVNAGLSAAEEGLKPNSEWDQVLYSAAGGAFLGATFGALSKMPHMAEEAAEIAKGAKKDVEGIEATYSAVPLRPKDSSVGAAQGVEQVPLRQDANDFIRLADEENAPKAAMAPLRLLDSTGAAKKSDNPLTRMLGNALGEEPVGNIDRDIPVNWSASQEQGRLFSVMDTRRAHAIEPHFKAWADARDLGPWEREKLREAFQIEITRARRNLDPTRSFDPEVMKAVKEVAAWLDDYHALGVDPGRAIGLPGQRAPVPGFDPAIPPLPNYMNRVFSYTKLNAALAKFGHGGVADVVAASFRQMQPDIDPKALASISRGYVMVLRKLSRDMHPRAANAMFADDLEGLRGLLQDLPGVDPEAVESVMGHLSRPIDKGSVSRAKHRVMLDEGLRVELPDGTVTTFGELLLEENAGKLMASYNRQMSGQVALAQVRIEKVVDGERHVLVDGLGGPGKLDNMLEKMAAVADDIGQPQSKVRADQRQIEYLHTSTAGVPLYDQSTATAHALRLWREYGLVRVGGQLGFAQAPEIGAIFTAGWKAALAGFPHLRVLLRDVRTGKLKGEFAAEMEAVFGRGAERLRSAGDWQLSTEAEWGTAYETSPLMQKVEKTLGIAKRITMEVSGMNAINTFLHRWSTSAILHWFSRAANGEATTSVQRLRAMGLTDDMAERVFEQMRRHRTLEPGSSFKLARLNLDDWQDLQARAHFERAVHARGRRMVQDNSAGLLLPWMSHPVAQTLLQFRVFVIGAHSKQMLHNIHMWDRESVTTLLGTMLAGMLGHVAQTLAVSPSLSQKQLEDRLSVQSIALGGFQRTGMSALVPLLVDTAMRAVGRKGVFNSRSTDQTSDLWFGNPTTGLIDDVPAAINAIVQPLAQGRAMSKAEVRSVLRPLIWQNTLPVVTLFGLMSKGLPDYAPAAATR</sequence>
<dbReference type="EMBL" id="JAUSVR010000004">
    <property type="protein sequence ID" value="MDQ0510626.1"/>
    <property type="molecule type" value="Genomic_DNA"/>
</dbReference>
<evidence type="ECO:0000313" key="1">
    <source>
        <dbReference type="EMBL" id="MDQ0510626.1"/>
    </source>
</evidence>
<comment type="caution">
    <text evidence="1">The sequence shown here is derived from an EMBL/GenBank/DDBJ whole genome shotgun (WGS) entry which is preliminary data.</text>
</comment>
<dbReference type="RefSeq" id="WP_306889363.1">
    <property type="nucleotide sequence ID" value="NZ_JAUSVR010000004.1"/>
</dbReference>
<organism evidence="1 2">
    <name type="scientific">Ancylobacter amanitiformis</name>
    <dbReference type="NCBI Taxonomy" id="217069"/>
    <lineage>
        <taxon>Bacteria</taxon>
        <taxon>Pseudomonadati</taxon>
        <taxon>Pseudomonadota</taxon>
        <taxon>Alphaproteobacteria</taxon>
        <taxon>Hyphomicrobiales</taxon>
        <taxon>Xanthobacteraceae</taxon>
        <taxon>Ancylobacter</taxon>
    </lineage>
</organism>
<gene>
    <name evidence="1" type="ORF">QOZ99_001514</name>
</gene>
<keyword evidence="2" id="KW-1185">Reference proteome</keyword>